<sequence>MGILAYAFGSGNSGQVSIARLVAMRIAIALSGGGAAGIGHVPVLEVVDELGLRPVEIAGTSMGALIGAGYAAGMTGIDIREWILGVAANPGRVLRRFLASNPARLPGVPGAFNSHDAIEIALPPTVPERFDMLHIPFTAVATDFHARETVFLRDGLLKPALAASIAIPGVFRPTLLAGRVLVDGGVTSNLPLDALADADVTLAVDVASMEALDSVDVPGPMETAVGAMRIMMRRMLQQQLSDRPGALLIEPRTSAFQSMDYHKAAEILEVATANRDNVKRALDRVLS</sequence>
<organism evidence="6 7">
    <name type="scientific">Aliiruegeria haliotis</name>
    <dbReference type="NCBI Taxonomy" id="1280846"/>
    <lineage>
        <taxon>Bacteria</taxon>
        <taxon>Pseudomonadati</taxon>
        <taxon>Pseudomonadota</taxon>
        <taxon>Alphaproteobacteria</taxon>
        <taxon>Rhodobacterales</taxon>
        <taxon>Roseobacteraceae</taxon>
        <taxon>Aliiruegeria</taxon>
    </lineage>
</organism>
<evidence type="ECO:0000313" key="7">
    <source>
        <dbReference type="Proteomes" id="UP000239480"/>
    </source>
</evidence>
<evidence type="ECO:0000313" key="6">
    <source>
        <dbReference type="EMBL" id="PRY23550.1"/>
    </source>
</evidence>
<name>A0A2T0RR17_9RHOB</name>
<dbReference type="AlphaFoldDB" id="A0A2T0RR17"/>
<evidence type="ECO:0000256" key="1">
    <source>
        <dbReference type="ARBA" id="ARBA00022801"/>
    </source>
</evidence>
<dbReference type="InterPro" id="IPR002641">
    <property type="entry name" value="PNPLA_dom"/>
</dbReference>
<dbReference type="GO" id="GO:0016042">
    <property type="term" value="P:lipid catabolic process"/>
    <property type="evidence" value="ECO:0007669"/>
    <property type="project" value="UniProtKB-UniRule"/>
</dbReference>
<feature type="short sequence motif" description="DGA/G" evidence="4">
    <location>
        <begin position="183"/>
        <end position="185"/>
    </location>
</feature>
<feature type="active site" description="Nucleophile" evidence="4">
    <location>
        <position position="61"/>
    </location>
</feature>
<accession>A0A2T0RR17</accession>
<evidence type="ECO:0000256" key="2">
    <source>
        <dbReference type="ARBA" id="ARBA00022963"/>
    </source>
</evidence>
<dbReference type="Pfam" id="PF01734">
    <property type="entry name" value="Patatin"/>
    <property type="match status" value="1"/>
</dbReference>
<dbReference type="PROSITE" id="PS51635">
    <property type="entry name" value="PNPLA"/>
    <property type="match status" value="1"/>
</dbReference>
<dbReference type="SUPFAM" id="SSF52151">
    <property type="entry name" value="FabD/lysophospholipase-like"/>
    <property type="match status" value="1"/>
</dbReference>
<dbReference type="Proteomes" id="UP000239480">
    <property type="component" value="Unassembled WGS sequence"/>
</dbReference>
<dbReference type="InterPro" id="IPR016035">
    <property type="entry name" value="Acyl_Trfase/lysoPLipase"/>
</dbReference>
<feature type="active site" description="Proton acceptor" evidence="4">
    <location>
        <position position="183"/>
    </location>
</feature>
<comment type="caution">
    <text evidence="6">The sequence shown here is derived from an EMBL/GenBank/DDBJ whole genome shotgun (WGS) entry which is preliminary data.</text>
</comment>
<proteinExistence type="predicted"/>
<dbReference type="GO" id="GO:0016787">
    <property type="term" value="F:hydrolase activity"/>
    <property type="evidence" value="ECO:0007669"/>
    <property type="project" value="UniProtKB-UniRule"/>
</dbReference>
<keyword evidence="3 4" id="KW-0443">Lipid metabolism</keyword>
<dbReference type="Gene3D" id="3.40.1090.10">
    <property type="entry name" value="Cytosolic phospholipase A2 catalytic domain"/>
    <property type="match status" value="2"/>
</dbReference>
<reference evidence="6 7" key="1">
    <citation type="submission" date="2018-03" db="EMBL/GenBank/DDBJ databases">
        <title>Genomic Encyclopedia of Archaeal and Bacterial Type Strains, Phase II (KMG-II): from individual species to whole genera.</title>
        <authorList>
            <person name="Goeker M."/>
        </authorList>
    </citation>
    <scope>NUCLEOTIDE SEQUENCE [LARGE SCALE GENOMIC DNA]</scope>
    <source>
        <strain evidence="6 7">DSM 29328</strain>
    </source>
</reference>
<dbReference type="PANTHER" id="PTHR14226">
    <property type="entry name" value="NEUROPATHY TARGET ESTERASE/SWISS CHEESE D.MELANOGASTER"/>
    <property type="match status" value="1"/>
</dbReference>
<feature type="short sequence motif" description="GXGXXG" evidence="4">
    <location>
        <begin position="32"/>
        <end position="37"/>
    </location>
</feature>
<dbReference type="EMBL" id="PVTD01000004">
    <property type="protein sequence ID" value="PRY23550.1"/>
    <property type="molecule type" value="Genomic_DNA"/>
</dbReference>
<keyword evidence="7" id="KW-1185">Reference proteome</keyword>
<evidence type="ECO:0000259" key="5">
    <source>
        <dbReference type="PROSITE" id="PS51635"/>
    </source>
</evidence>
<keyword evidence="1 4" id="KW-0378">Hydrolase</keyword>
<dbReference type="InterPro" id="IPR050301">
    <property type="entry name" value="NTE"/>
</dbReference>
<feature type="short sequence motif" description="GXSXG" evidence="4">
    <location>
        <begin position="59"/>
        <end position="63"/>
    </location>
</feature>
<evidence type="ECO:0000256" key="3">
    <source>
        <dbReference type="ARBA" id="ARBA00023098"/>
    </source>
</evidence>
<gene>
    <name evidence="6" type="ORF">CLV78_10439</name>
</gene>
<keyword evidence="2 4" id="KW-0442">Lipid degradation</keyword>
<evidence type="ECO:0000256" key="4">
    <source>
        <dbReference type="PROSITE-ProRule" id="PRU01161"/>
    </source>
</evidence>
<feature type="domain" description="PNPLA" evidence="5">
    <location>
        <begin position="28"/>
        <end position="196"/>
    </location>
</feature>
<dbReference type="PANTHER" id="PTHR14226:SF29">
    <property type="entry name" value="NEUROPATHY TARGET ESTERASE SWS"/>
    <property type="match status" value="1"/>
</dbReference>
<protein>
    <submittedName>
        <fullName evidence="6">NTE family protein</fullName>
    </submittedName>
</protein>